<feature type="transmembrane region" description="Helical" evidence="1">
    <location>
        <begin position="12"/>
        <end position="40"/>
    </location>
</feature>
<sequence>MSLLSSIEWFTWFTYVAILPVCSLFGWLMLPFVFVASITANIFVSIRLLRDFTCYMTDNLISNLSQPGNDMNDNNGIDEMFASTREALEDIFPKASNKDIERYERQINEADDLDPVLIIVGNQNWINQNTYATYQAVMTAFATNNLQNNQRRDEGSLGVFHFQNMTELYTVRDNIRGLYPNAFFDRNAQPQQEPIGTAWILVKVGVRSSDYAVDSSFFVI</sequence>
<keyword evidence="1" id="KW-0472">Membrane</keyword>
<organism evidence="2 3">
    <name type="scientific">Funneliformis geosporum</name>
    <dbReference type="NCBI Taxonomy" id="1117311"/>
    <lineage>
        <taxon>Eukaryota</taxon>
        <taxon>Fungi</taxon>
        <taxon>Fungi incertae sedis</taxon>
        <taxon>Mucoromycota</taxon>
        <taxon>Glomeromycotina</taxon>
        <taxon>Glomeromycetes</taxon>
        <taxon>Glomerales</taxon>
        <taxon>Glomeraceae</taxon>
        <taxon>Funneliformis</taxon>
    </lineage>
</organism>
<evidence type="ECO:0000256" key="1">
    <source>
        <dbReference type="SAM" id="Phobius"/>
    </source>
</evidence>
<keyword evidence="1" id="KW-0812">Transmembrane</keyword>
<dbReference type="OrthoDB" id="2352581at2759"/>
<name>A0A9W4T6A8_9GLOM</name>
<protein>
    <submittedName>
        <fullName evidence="2">7628_t:CDS:1</fullName>
    </submittedName>
</protein>
<dbReference type="Proteomes" id="UP001153678">
    <property type="component" value="Unassembled WGS sequence"/>
</dbReference>
<proteinExistence type="predicted"/>
<comment type="caution">
    <text evidence="2">The sequence shown here is derived from an EMBL/GenBank/DDBJ whole genome shotgun (WGS) entry which is preliminary data.</text>
</comment>
<gene>
    <name evidence="2" type="ORF">FWILDA_LOCUS16509</name>
</gene>
<keyword evidence="1" id="KW-1133">Transmembrane helix</keyword>
<dbReference type="EMBL" id="CAMKVN010010731">
    <property type="protein sequence ID" value="CAI2194305.1"/>
    <property type="molecule type" value="Genomic_DNA"/>
</dbReference>
<reference evidence="2" key="1">
    <citation type="submission" date="2022-08" db="EMBL/GenBank/DDBJ databases">
        <authorList>
            <person name="Kallberg Y."/>
            <person name="Tangrot J."/>
            <person name="Rosling A."/>
        </authorList>
    </citation>
    <scope>NUCLEOTIDE SEQUENCE</scope>
    <source>
        <strain evidence="2">Wild A</strain>
    </source>
</reference>
<accession>A0A9W4T6A8</accession>
<evidence type="ECO:0000313" key="3">
    <source>
        <dbReference type="Proteomes" id="UP001153678"/>
    </source>
</evidence>
<keyword evidence="3" id="KW-1185">Reference proteome</keyword>
<evidence type="ECO:0000313" key="2">
    <source>
        <dbReference type="EMBL" id="CAI2194305.1"/>
    </source>
</evidence>
<dbReference type="AlphaFoldDB" id="A0A9W4T6A8"/>